<keyword evidence="6" id="KW-0106">Calcium</keyword>
<dbReference type="InterPro" id="IPR006585">
    <property type="entry name" value="FTP1"/>
</dbReference>
<evidence type="ECO:0000256" key="1">
    <source>
        <dbReference type="ARBA" id="ARBA00002219"/>
    </source>
</evidence>
<evidence type="ECO:0000256" key="7">
    <source>
        <dbReference type="ARBA" id="ARBA00023157"/>
    </source>
</evidence>
<evidence type="ECO:0000313" key="10">
    <source>
        <dbReference type="EnsemblProtists" id="EKX42156"/>
    </source>
</evidence>
<sequence length="533" mass="59186">MLAMAMAMAMTVTAQEGAECAVGASESTHADCLRVWVGRQGCWVGAEKGWTVIRCSSVSDELEVKIEGSGCLCAATKQTSLLAFVNTVQTSLCSSCSCSANVSLALGAHSLRVVLVDQQGAVLRTRRTLLRIEREVGEAANQVEPSPPALSSFWLFEERANKVLREYVDLHRRILDEQDESVAKRFLVVRSSHGVSNTQIEEVTGLLIAILTRRALILDFSNDSYTGPRPIFEYDWPINVFLDGVAPYLTEHRDFVEMPRIPQEEYGKYGELLACQHWNDSMPDDVILAQTLFGFPTAYLNKHHIDAITKTFGIFAFPILHAFLHRPNEKIQRVVTWRRQELEASVCSVGLQIRWHHLRAYLQGLCPADHRTTLFVATGEMKSQLAAVADSRNLARSCGKSGVEACSTTQSSTSSEGHAYLAVDGNKKMRWSEGACTHTWDDMHGKGTGDPWWMLDMRSISAIRLWNRADCCFERLQGVNVFAGDSPIPTENFLCAADVEVPAAGDELIWCETSAKYIFVVMPGLRSLADEDE</sequence>
<evidence type="ECO:0000256" key="6">
    <source>
        <dbReference type="ARBA" id="ARBA00022837"/>
    </source>
</evidence>
<dbReference type="Pfam" id="PF22633">
    <property type="entry name" value="F5_F8_type_C_2"/>
    <property type="match status" value="1"/>
</dbReference>
<dbReference type="GO" id="GO:0042806">
    <property type="term" value="F:fucose binding"/>
    <property type="evidence" value="ECO:0007669"/>
    <property type="project" value="UniProtKB-ARBA"/>
</dbReference>
<dbReference type="SMART" id="SM00607">
    <property type="entry name" value="FTP"/>
    <property type="match status" value="1"/>
</dbReference>
<feature type="domain" description="Fucolectin tachylectin-4 pentraxin-1" evidence="8">
    <location>
        <begin position="407"/>
        <end position="533"/>
    </location>
</feature>
<keyword evidence="11" id="KW-1185">Reference proteome</keyword>
<comment type="similarity">
    <text evidence="2">Belongs to the fucolectin family.</text>
</comment>
<dbReference type="GO" id="GO:0046872">
    <property type="term" value="F:metal ion binding"/>
    <property type="evidence" value="ECO:0007669"/>
    <property type="project" value="UniProtKB-KW"/>
</dbReference>
<reference evidence="9 11" key="1">
    <citation type="journal article" date="2012" name="Nature">
        <title>Algal genomes reveal evolutionary mosaicism and the fate of nucleomorphs.</title>
        <authorList>
            <consortium name="DOE Joint Genome Institute"/>
            <person name="Curtis B.A."/>
            <person name="Tanifuji G."/>
            <person name="Burki F."/>
            <person name="Gruber A."/>
            <person name="Irimia M."/>
            <person name="Maruyama S."/>
            <person name="Arias M.C."/>
            <person name="Ball S.G."/>
            <person name="Gile G.H."/>
            <person name="Hirakawa Y."/>
            <person name="Hopkins J.F."/>
            <person name="Kuo A."/>
            <person name="Rensing S.A."/>
            <person name="Schmutz J."/>
            <person name="Symeonidi A."/>
            <person name="Elias M."/>
            <person name="Eveleigh R.J."/>
            <person name="Herman E.K."/>
            <person name="Klute M.J."/>
            <person name="Nakayama T."/>
            <person name="Obornik M."/>
            <person name="Reyes-Prieto A."/>
            <person name="Armbrust E.V."/>
            <person name="Aves S.J."/>
            <person name="Beiko R.G."/>
            <person name="Coutinho P."/>
            <person name="Dacks J.B."/>
            <person name="Durnford D.G."/>
            <person name="Fast N.M."/>
            <person name="Green B.R."/>
            <person name="Grisdale C.J."/>
            <person name="Hempel F."/>
            <person name="Henrissat B."/>
            <person name="Hoppner M.P."/>
            <person name="Ishida K."/>
            <person name="Kim E."/>
            <person name="Koreny L."/>
            <person name="Kroth P.G."/>
            <person name="Liu Y."/>
            <person name="Malik S.B."/>
            <person name="Maier U.G."/>
            <person name="McRose D."/>
            <person name="Mock T."/>
            <person name="Neilson J.A."/>
            <person name="Onodera N.T."/>
            <person name="Poole A.M."/>
            <person name="Pritham E.J."/>
            <person name="Richards T.A."/>
            <person name="Rocap G."/>
            <person name="Roy S.W."/>
            <person name="Sarai C."/>
            <person name="Schaack S."/>
            <person name="Shirato S."/>
            <person name="Slamovits C.H."/>
            <person name="Spencer D.F."/>
            <person name="Suzuki S."/>
            <person name="Worden A.Z."/>
            <person name="Zauner S."/>
            <person name="Barry K."/>
            <person name="Bell C."/>
            <person name="Bharti A.K."/>
            <person name="Crow J.A."/>
            <person name="Grimwood J."/>
            <person name="Kramer R."/>
            <person name="Lindquist E."/>
            <person name="Lucas S."/>
            <person name="Salamov A."/>
            <person name="McFadden G.I."/>
            <person name="Lane C.E."/>
            <person name="Keeling P.J."/>
            <person name="Gray M.W."/>
            <person name="Grigoriev I.V."/>
            <person name="Archibald J.M."/>
        </authorList>
    </citation>
    <scope>NUCLEOTIDE SEQUENCE</scope>
    <source>
        <strain evidence="9 11">CCMP2712</strain>
    </source>
</reference>
<dbReference type="SUPFAM" id="SSF49785">
    <property type="entry name" value="Galactose-binding domain-like"/>
    <property type="match status" value="1"/>
</dbReference>
<dbReference type="EMBL" id="JH993018">
    <property type="protein sequence ID" value="EKX42156.1"/>
    <property type="molecule type" value="Genomic_DNA"/>
</dbReference>
<organism evidence="9">
    <name type="scientific">Guillardia theta (strain CCMP2712)</name>
    <name type="common">Cryptophyte</name>
    <dbReference type="NCBI Taxonomy" id="905079"/>
    <lineage>
        <taxon>Eukaryota</taxon>
        <taxon>Cryptophyceae</taxon>
        <taxon>Pyrenomonadales</taxon>
        <taxon>Geminigeraceae</taxon>
        <taxon>Guillardia</taxon>
    </lineage>
</organism>
<dbReference type="HOGENOM" id="CLU_511393_0_0_1"/>
<proteinExistence type="inferred from homology"/>
<comment type="subunit">
    <text evidence="3">Homotrimer.</text>
</comment>
<accession>L1J0W2</accession>
<dbReference type="PaxDb" id="55529-EKX42156"/>
<reference evidence="11" key="2">
    <citation type="submission" date="2012-11" db="EMBL/GenBank/DDBJ databases">
        <authorList>
            <person name="Kuo A."/>
            <person name="Curtis B.A."/>
            <person name="Tanifuji G."/>
            <person name="Burki F."/>
            <person name="Gruber A."/>
            <person name="Irimia M."/>
            <person name="Maruyama S."/>
            <person name="Arias M.C."/>
            <person name="Ball S.G."/>
            <person name="Gile G.H."/>
            <person name="Hirakawa Y."/>
            <person name="Hopkins J.F."/>
            <person name="Rensing S.A."/>
            <person name="Schmutz J."/>
            <person name="Symeonidi A."/>
            <person name="Elias M."/>
            <person name="Eveleigh R.J."/>
            <person name="Herman E.K."/>
            <person name="Klute M.J."/>
            <person name="Nakayama T."/>
            <person name="Obornik M."/>
            <person name="Reyes-Prieto A."/>
            <person name="Armbrust E.V."/>
            <person name="Aves S.J."/>
            <person name="Beiko R.G."/>
            <person name="Coutinho P."/>
            <person name="Dacks J.B."/>
            <person name="Durnford D.G."/>
            <person name="Fast N.M."/>
            <person name="Green B.R."/>
            <person name="Grisdale C."/>
            <person name="Hempe F."/>
            <person name="Henrissat B."/>
            <person name="Hoppner M.P."/>
            <person name="Ishida K.-I."/>
            <person name="Kim E."/>
            <person name="Koreny L."/>
            <person name="Kroth P.G."/>
            <person name="Liu Y."/>
            <person name="Malik S.-B."/>
            <person name="Maier U.G."/>
            <person name="McRose D."/>
            <person name="Mock T."/>
            <person name="Neilson J.A."/>
            <person name="Onodera N.T."/>
            <person name="Poole A.M."/>
            <person name="Pritham E.J."/>
            <person name="Richards T.A."/>
            <person name="Rocap G."/>
            <person name="Roy S.W."/>
            <person name="Sarai C."/>
            <person name="Schaack S."/>
            <person name="Shirato S."/>
            <person name="Slamovits C.H."/>
            <person name="Spencer D.F."/>
            <person name="Suzuki S."/>
            <person name="Worden A.Z."/>
            <person name="Zauner S."/>
            <person name="Barry K."/>
            <person name="Bell C."/>
            <person name="Bharti A.K."/>
            <person name="Crow J.A."/>
            <person name="Grimwood J."/>
            <person name="Kramer R."/>
            <person name="Lindquist E."/>
            <person name="Lucas S."/>
            <person name="Salamov A."/>
            <person name="McFadden G.I."/>
            <person name="Lane C.E."/>
            <person name="Keeling P.J."/>
            <person name="Gray M.W."/>
            <person name="Grigoriev I.V."/>
            <person name="Archibald J.M."/>
        </authorList>
    </citation>
    <scope>NUCLEOTIDE SEQUENCE</scope>
    <source>
        <strain evidence="11">CCMP2712</strain>
    </source>
</reference>
<keyword evidence="5" id="KW-0430">Lectin</keyword>
<dbReference type="RefSeq" id="XP_005829136.1">
    <property type="nucleotide sequence ID" value="XM_005829079.1"/>
</dbReference>
<dbReference type="KEGG" id="gtt:GUITHDRAFT_111723"/>
<dbReference type="InterPro" id="IPR051941">
    <property type="entry name" value="BG_Antigen-Binding_Lectin"/>
</dbReference>
<dbReference type="InterPro" id="IPR008979">
    <property type="entry name" value="Galactose-bd-like_sf"/>
</dbReference>
<evidence type="ECO:0000256" key="3">
    <source>
        <dbReference type="ARBA" id="ARBA00011233"/>
    </source>
</evidence>
<evidence type="ECO:0000313" key="9">
    <source>
        <dbReference type="EMBL" id="EKX42156.1"/>
    </source>
</evidence>
<dbReference type="Gene3D" id="2.60.120.260">
    <property type="entry name" value="Galactose-binding domain-like"/>
    <property type="match status" value="1"/>
</dbReference>
<evidence type="ECO:0000259" key="8">
    <source>
        <dbReference type="SMART" id="SM00607"/>
    </source>
</evidence>
<name>L1J0W2_GUITC</name>
<evidence type="ECO:0000313" key="11">
    <source>
        <dbReference type="Proteomes" id="UP000011087"/>
    </source>
</evidence>
<evidence type="ECO:0000256" key="5">
    <source>
        <dbReference type="ARBA" id="ARBA00022734"/>
    </source>
</evidence>
<dbReference type="OrthoDB" id="547680at2759"/>
<keyword evidence="4" id="KW-0479">Metal-binding</keyword>
<evidence type="ECO:0000256" key="4">
    <source>
        <dbReference type="ARBA" id="ARBA00022723"/>
    </source>
</evidence>
<protein>
    <recommendedName>
        <fullName evidence="8">Fucolectin tachylectin-4 pentraxin-1 domain-containing protein</fullName>
    </recommendedName>
</protein>
<dbReference type="PANTHER" id="PTHR45713:SF6">
    <property type="entry name" value="F5_8 TYPE C DOMAIN-CONTAINING PROTEIN"/>
    <property type="match status" value="1"/>
</dbReference>
<dbReference type="PANTHER" id="PTHR45713">
    <property type="entry name" value="FTP DOMAIN-CONTAINING PROTEIN"/>
    <property type="match status" value="1"/>
</dbReference>
<dbReference type="GeneID" id="17298915"/>
<gene>
    <name evidence="9" type="ORF">GUITHDRAFT_111723</name>
</gene>
<dbReference type="EnsemblProtists" id="EKX42156">
    <property type="protein sequence ID" value="EKX42156"/>
    <property type="gene ID" value="GUITHDRAFT_111723"/>
</dbReference>
<evidence type="ECO:0000256" key="2">
    <source>
        <dbReference type="ARBA" id="ARBA00010147"/>
    </source>
</evidence>
<dbReference type="AlphaFoldDB" id="L1J0W2"/>
<reference evidence="10" key="3">
    <citation type="submission" date="2015-06" db="UniProtKB">
        <authorList>
            <consortium name="EnsemblProtists"/>
        </authorList>
    </citation>
    <scope>IDENTIFICATION</scope>
</reference>
<dbReference type="GO" id="GO:0010185">
    <property type="term" value="P:regulation of cellular defense response"/>
    <property type="evidence" value="ECO:0007669"/>
    <property type="project" value="UniProtKB-ARBA"/>
</dbReference>
<keyword evidence="7" id="KW-1015">Disulfide bond</keyword>
<dbReference type="GO" id="GO:0001868">
    <property type="term" value="P:regulation of complement activation, lectin pathway"/>
    <property type="evidence" value="ECO:0007669"/>
    <property type="project" value="UniProtKB-ARBA"/>
</dbReference>
<dbReference type="Proteomes" id="UP000011087">
    <property type="component" value="Unassembled WGS sequence"/>
</dbReference>
<dbReference type="STRING" id="905079.L1J0W2"/>
<comment type="function">
    <text evidence="1">Acts as a defensive agent. Recognizes blood group fucosylated oligosaccharides including A, B, H and Lewis B-type antigens. Does not recognize Lewis A antigen and has low affinity for monovalent haptens.</text>
</comment>